<dbReference type="PROSITE" id="PS51819">
    <property type="entry name" value="VOC"/>
    <property type="match status" value="1"/>
</dbReference>
<dbReference type="InterPro" id="IPR029068">
    <property type="entry name" value="Glyas_Bleomycin-R_OHBP_Dase"/>
</dbReference>
<dbReference type="OrthoDB" id="9804907at2"/>
<dbReference type="Proteomes" id="UP000279994">
    <property type="component" value="Unassembled WGS sequence"/>
</dbReference>
<proteinExistence type="predicted"/>
<protein>
    <submittedName>
        <fullName evidence="2">VOC family protein</fullName>
    </submittedName>
</protein>
<evidence type="ECO:0000259" key="1">
    <source>
        <dbReference type="PROSITE" id="PS51819"/>
    </source>
</evidence>
<name>A0A3N0GH57_9ACTN</name>
<reference evidence="2 3" key="1">
    <citation type="submission" date="2018-11" db="EMBL/GenBank/DDBJ databases">
        <authorList>
            <person name="Li F."/>
        </authorList>
    </citation>
    <scope>NUCLEOTIDE SEQUENCE [LARGE SCALE GENOMIC DNA]</scope>
    <source>
        <strain evidence="2 3">Gsoil 818</strain>
    </source>
</reference>
<dbReference type="RefSeq" id="WP_123225181.1">
    <property type="nucleotide sequence ID" value="NZ_RJSF01000048.1"/>
</dbReference>
<dbReference type="AlphaFoldDB" id="A0A3N0GH57"/>
<keyword evidence="3" id="KW-1185">Reference proteome</keyword>
<comment type="caution">
    <text evidence="2">The sequence shown here is derived from an EMBL/GenBank/DDBJ whole genome shotgun (WGS) entry which is preliminary data.</text>
</comment>
<dbReference type="EMBL" id="RJSF01000048">
    <property type="protein sequence ID" value="RNM11492.1"/>
    <property type="molecule type" value="Genomic_DNA"/>
</dbReference>
<evidence type="ECO:0000313" key="3">
    <source>
        <dbReference type="Proteomes" id="UP000279994"/>
    </source>
</evidence>
<gene>
    <name evidence="2" type="ORF">EFL26_22540</name>
</gene>
<dbReference type="Pfam" id="PF00903">
    <property type="entry name" value="Glyoxalase"/>
    <property type="match status" value="1"/>
</dbReference>
<dbReference type="InterPro" id="IPR004360">
    <property type="entry name" value="Glyas_Fos-R_dOase_dom"/>
</dbReference>
<evidence type="ECO:0000313" key="2">
    <source>
        <dbReference type="EMBL" id="RNM11492.1"/>
    </source>
</evidence>
<sequence length="127" mass="13991">MLNHNRVSAVLVSTDLERSQTFYTDKVGLTLSPETIKNHLVFEAGDGTSLLIYGRPAGNKADHTQVRFWSNDIEKDVAALAASGVEFEEYDTDTFKTVDHIVTTAGIGRSAWFKDPDGNTIAVFQPE</sequence>
<dbReference type="InterPro" id="IPR037523">
    <property type="entry name" value="VOC_core"/>
</dbReference>
<dbReference type="CDD" id="cd06587">
    <property type="entry name" value="VOC"/>
    <property type="match status" value="1"/>
</dbReference>
<accession>A0A3N0GH57</accession>
<feature type="domain" description="VOC" evidence="1">
    <location>
        <begin position="1"/>
        <end position="126"/>
    </location>
</feature>
<organism evidence="2 3">
    <name type="scientific">Nocardioides pocheonensis</name>
    <dbReference type="NCBI Taxonomy" id="661485"/>
    <lineage>
        <taxon>Bacteria</taxon>
        <taxon>Bacillati</taxon>
        <taxon>Actinomycetota</taxon>
        <taxon>Actinomycetes</taxon>
        <taxon>Propionibacteriales</taxon>
        <taxon>Nocardioidaceae</taxon>
        <taxon>Nocardioides</taxon>
    </lineage>
</organism>
<dbReference type="Gene3D" id="3.10.180.10">
    <property type="entry name" value="2,3-Dihydroxybiphenyl 1,2-Dioxygenase, domain 1"/>
    <property type="match status" value="1"/>
</dbReference>
<dbReference type="SUPFAM" id="SSF54593">
    <property type="entry name" value="Glyoxalase/Bleomycin resistance protein/Dihydroxybiphenyl dioxygenase"/>
    <property type="match status" value="1"/>
</dbReference>